<reference evidence="4" key="1">
    <citation type="journal article" date="2019" name="Int. J. Syst. Evol. Microbiol.">
        <title>The Global Catalogue of Microorganisms (GCM) 10K type strain sequencing project: providing services to taxonomists for standard genome sequencing and annotation.</title>
        <authorList>
            <consortium name="The Broad Institute Genomics Platform"/>
            <consortium name="The Broad Institute Genome Sequencing Center for Infectious Disease"/>
            <person name="Wu L."/>
            <person name="Ma J."/>
        </authorList>
    </citation>
    <scope>NUCLEOTIDE SEQUENCE [LARGE SCALE GENOMIC DNA]</scope>
    <source>
        <strain evidence="4">NBRC 108728</strain>
    </source>
</reference>
<sequence length="141" mass="15436">MEDRRTVHEDVLPGWDPSSLDCDAATLDFSHASLSGRDSLELARALDGRLRHVHLCDGSRVSDDGGIFDEHLVPGHGAEPVRAVLRELAAREWSGSVVAEVNTKKAGSPEARLDMLRETLSFAREALSVPPVRRLRAHRPG</sequence>
<keyword evidence="1" id="KW-0119">Carbohydrate metabolism</keyword>
<evidence type="ECO:0000259" key="2">
    <source>
        <dbReference type="Pfam" id="PF01261"/>
    </source>
</evidence>
<name>A0ABM8GSF6_9MICO</name>
<dbReference type="InterPro" id="IPR013022">
    <property type="entry name" value="Xyl_isomerase-like_TIM-brl"/>
</dbReference>
<dbReference type="SUPFAM" id="SSF51658">
    <property type="entry name" value="Xylose isomerase-like"/>
    <property type="match status" value="1"/>
</dbReference>
<proteinExistence type="predicted"/>
<dbReference type="EMBL" id="AP027732">
    <property type="protein sequence ID" value="BDZ51245.1"/>
    <property type="molecule type" value="Genomic_DNA"/>
</dbReference>
<feature type="domain" description="Xylose isomerase-like TIM barrel" evidence="2">
    <location>
        <begin position="26"/>
        <end position="121"/>
    </location>
</feature>
<protein>
    <recommendedName>
        <fullName evidence="2">Xylose isomerase-like TIM barrel domain-containing protein</fullName>
    </recommendedName>
</protein>
<dbReference type="PANTHER" id="PTHR12110">
    <property type="entry name" value="HYDROXYPYRUVATE ISOMERASE"/>
    <property type="match status" value="1"/>
</dbReference>
<accession>A0ABM8GSF6</accession>
<gene>
    <name evidence="3" type="ORF">GCM10025867_34860</name>
</gene>
<organism evidence="3 4">
    <name type="scientific">Frondihabitans sucicola</name>
    <dbReference type="NCBI Taxonomy" id="1268041"/>
    <lineage>
        <taxon>Bacteria</taxon>
        <taxon>Bacillati</taxon>
        <taxon>Actinomycetota</taxon>
        <taxon>Actinomycetes</taxon>
        <taxon>Micrococcales</taxon>
        <taxon>Microbacteriaceae</taxon>
        <taxon>Frondihabitans</taxon>
    </lineage>
</organism>
<keyword evidence="4" id="KW-1185">Reference proteome</keyword>
<dbReference type="InterPro" id="IPR050312">
    <property type="entry name" value="IolE/XylAMocC-like"/>
</dbReference>
<evidence type="ECO:0000313" key="4">
    <source>
        <dbReference type="Proteomes" id="UP001321486"/>
    </source>
</evidence>
<dbReference type="PANTHER" id="PTHR12110:SF47">
    <property type="match status" value="1"/>
</dbReference>
<evidence type="ECO:0000256" key="1">
    <source>
        <dbReference type="ARBA" id="ARBA00023277"/>
    </source>
</evidence>
<evidence type="ECO:0000313" key="3">
    <source>
        <dbReference type="EMBL" id="BDZ51245.1"/>
    </source>
</evidence>
<dbReference type="Pfam" id="PF01261">
    <property type="entry name" value="AP_endonuc_2"/>
    <property type="match status" value="1"/>
</dbReference>
<dbReference type="Gene3D" id="3.20.20.150">
    <property type="entry name" value="Divalent-metal-dependent TIM barrel enzymes"/>
    <property type="match status" value="1"/>
</dbReference>
<dbReference type="Proteomes" id="UP001321486">
    <property type="component" value="Chromosome"/>
</dbReference>
<dbReference type="InterPro" id="IPR036237">
    <property type="entry name" value="Xyl_isomerase-like_sf"/>
</dbReference>
<dbReference type="RefSeq" id="WP_286344048.1">
    <property type="nucleotide sequence ID" value="NZ_AP027732.1"/>
</dbReference>